<keyword evidence="7 14" id="KW-0808">Transferase</keyword>
<dbReference type="PANTHER" id="PTHR11712">
    <property type="entry name" value="POLYKETIDE SYNTHASE-RELATED"/>
    <property type="match status" value="1"/>
</dbReference>
<comment type="caution">
    <text evidence="16">The sequence shown here is derived from an EMBL/GenBank/DDBJ whole genome shotgun (WGS) entry which is preliminary data.</text>
</comment>
<dbReference type="Proteomes" id="UP000239181">
    <property type="component" value="Unassembled WGS sequence"/>
</dbReference>
<evidence type="ECO:0000256" key="14">
    <source>
        <dbReference type="RuleBase" id="RU003694"/>
    </source>
</evidence>
<feature type="domain" description="Ketosynthase family 3 (KS3)" evidence="15">
    <location>
        <begin position="2"/>
        <end position="405"/>
    </location>
</feature>
<dbReference type="InterPro" id="IPR000794">
    <property type="entry name" value="Beta-ketoacyl_synthase"/>
</dbReference>
<evidence type="ECO:0000256" key="6">
    <source>
        <dbReference type="ARBA" id="ARBA00022490"/>
    </source>
</evidence>
<dbReference type="EMBL" id="PDET01000001">
    <property type="protein sequence ID" value="PRD17368.1"/>
    <property type="molecule type" value="Genomic_DNA"/>
</dbReference>
<evidence type="ECO:0000256" key="4">
    <source>
        <dbReference type="ARBA" id="ARBA00011738"/>
    </source>
</evidence>
<evidence type="ECO:0000313" key="16">
    <source>
        <dbReference type="EMBL" id="PRD17368.1"/>
    </source>
</evidence>
<sequence length="405" mass="42784">MLHRVAITGLGIVSSIGTSVSEATDALYHGRSGIVIDPVRQDLGFNSPLTGAIKNFSPRFPLNRKQRKTTPQFVEWAAEAAFCALDDSGLSPDDIRNDRSGLIFGCDSSVLAGIEQANRLEELRDTSRLGSGLVFQSMTSTTTINLNAILGTQGASWSISGACASSGHAVGQAADLIMLGRQDRIICGGAQEINWQATCSFDGLGAFSTRVDSPQSASRPFAKSRDGLVPGGGAAVLMLERYDLAVARRAPIWGEILGYGFSSDGENIVAPSRTGLGRAMRMALKNAELMPQDISYLCAHATSTPLGDAMEAGNILDIFGERGVPVSSTKSMTGHELWMSGAAQVVYSCLMARNDFMAANINFDGADEDTSHLDIITETRQQPLTSALCNSAGFGGTNSSLVIGF</sequence>
<dbReference type="AlphaFoldDB" id="A0A2S9IHV3"/>
<dbReference type="SMART" id="SM00825">
    <property type="entry name" value="PKS_KS"/>
    <property type="match status" value="1"/>
</dbReference>
<evidence type="ECO:0000256" key="3">
    <source>
        <dbReference type="ARBA" id="ARBA00008467"/>
    </source>
</evidence>
<comment type="catalytic activity">
    <reaction evidence="12">
        <text>(3Z)-decenoyl-[ACP] + malonyl-[ACP] + H(+) = 3-oxo-(5Z)-dodecenoyl-[ACP] + holo-[ACP] + CO2</text>
        <dbReference type="Rhea" id="RHEA:54940"/>
        <dbReference type="Rhea" id="RHEA-COMP:9623"/>
        <dbReference type="Rhea" id="RHEA-COMP:9685"/>
        <dbReference type="Rhea" id="RHEA-COMP:9927"/>
        <dbReference type="Rhea" id="RHEA-COMP:14042"/>
        <dbReference type="ChEBI" id="CHEBI:15378"/>
        <dbReference type="ChEBI" id="CHEBI:16526"/>
        <dbReference type="ChEBI" id="CHEBI:64479"/>
        <dbReference type="ChEBI" id="CHEBI:78449"/>
        <dbReference type="ChEBI" id="CHEBI:78798"/>
        <dbReference type="ChEBI" id="CHEBI:138410"/>
    </reaction>
    <physiologicalReaction direction="left-to-right" evidence="12">
        <dbReference type="Rhea" id="RHEA:54941"/>
    </physiologicalReaction>
</comment>
<dbReference type="SUPFAM" id="SSF53901">
    <property type="entry name" value="Thiolase-like"/>
    <property type="match status" value="2"/>
</dbReference>
<dbReference type="Pfam" id="PF00109">
    <property type="entry name" value="ketoacyl-synt"/>
    <property type="match status" value="1"/>
</dbReference>
<evidence type="ECO:0000259" key="15">
    <source>
        <dbReference type="PROSITE" id="PS52004"/>
    </source>
</evidence>
<reference evidence="16 17" key="1">
    <citation type="submission" date="2017-10" db="EMBL/GenBank/DDBJ databases">
        <title>Draft genome of two endophytic bacteria isolated from 'guarana' Paullinia cupana (Mart.) Ducke.</title>
        <authorList>
            <person name="Siqueira K.A."/>
            <person name="Liotti R.G."/>
            <person name="Mendes T.A."/>
            <person name="Soares M.A."/>
        </authorList>
    </citation>
    <scope>NUCLEOTIDE SEQUENCE [LARGE SCALE GENOMIC DNA]</scope>
    <source>
        <strain evidence="16 17">342</strain>
    </source>
</reference>
<dbReference type="OrthoDB" id="9808669at2"/>
<dbReference type="Pfam" id="PF02801">
    <property type="entry name" value="Ketoacyl-synt_C"/>
    <property type="match status" value="1"/>
</dbReference>
<dbReference type="RefSeq" id="WP_105590967.1">
    <property type="nucleotide sequence ID" value="NZ_PDET01000001.1"/>
</dbReference>
<evidence type="ECO:0000256" key="8">
    <source>
        <dbReference type="ARBA" id="ARBA00023315"/>
    </source>
</evidence>
<gene>
    <name evidence="16" type="ORF">CQW29_01665</name>
</gene>
<dbReference type="Gene3D" id="3.40.47.10">
    <property type="match status" value="2"/>
</dbReference>
<comment type="subcellular location">
    <subcellularLocation>
        <location evidence="1">Cytoplasm</location>
    </subcellularLocation>
</comment>
<dbReference type="InterPro" id="IPR014030">
    <property type="entry name" value="Ketoacyl_synth_N"/>
</dbReference>
<evidence type="ECO:0000256" key="7">
    <source>
        <dbReference type="ARBA" id="ARBA00022679"/>
    </source>
</evidence>
<dbReference type="EC" id="2.3.1.41" evidence="5"/>
<keyword evidence="17" id="KW-1185">Reference proteome</keyword>
<dbReference type="PANTHER" id="PTHR11712:SF306">
    <property type="entry name" value="3-OXOACYL-[ACYL-CARRIER-PROTEIN] SYNTHASE 1"/>
    <property type="match status" value="1"/>
</dbReference>
<dbReference type="GO" id="GO:0004315">
    <property type="term" value="F:3-oxoacyl-[acyl-carrier-protein] synthase activity"/>
    <property type="evidence" value="ECO:0007669"/>
    <property type="project" value="UniProtKB-EC"/>
</dbReference>
<dbReference type="InterPro" id="IPR020841">
    <property type="entry name" value="PKS_Beta-ketoAc_synthase_dom"/>
</dbReference>
<dbReference type="InterPro" id="IPR014031">
    <property type="entry name" value="Ketoacyl_synth_C"/>
</dbReference>
<organism evidence="16 17">
    <name type="scientific">Pantoea coffeiphila</name>
    <dbReference type="NCBI Taxonomy" id="1465635"/>
    <lineage>
        <taxon>Bacteria</taxon>
        <taxon>Pseudomonadati</taxon>
        <taxon>Pseudomonadota</taxon>
        <taxon>Gammaproteobacteria</taxon>
        <taxon>Enterobacterales</taxon>
        <taxon>Erwiniaceae</taxon>
        <taxon>Pantoea</taxon>
    </lineage>
</organism>
<comment type="catalytic activity">
    <reaction evidence="13">
        <text>a fatty acyl-[ACP] + malonyl-[ACP] + H(+) = a 3-oxoacyl-[ACP] + holo-[ACP] + CO2</text>
        <dbReference type="Rhea" id="RHEA:22836"/>
        <dbReference type="Rhea" id="RHEA-COMP:9623"/>
        <dbReference type="Rhea" id="RHEA-COMP:9685"/>
        <dbReference type="Rhea" id="RHEA-COMP:9916"/>
        <dbReference type="Rhea" id="RHEA-COMP:14125"/>
        <dbReference type="ChEBI" id="CHEBI:15378"/>
        <dbReference type="ChEBI" id="CHEBI:16526"/>
        <dbReference type="ChEBI" id="CHEBI:64479"/>
        <dbReference type="ChEBI" id="CHEBI:78449"/>
        <dbReference type="ChEBI" id="CHEBI:78776"/>
        <dbReference type="ChEBI" id="CHEBI:138651"/>
        <dbReference type="EC" id="2.3.1.41"/>
    </reaction>
    <physiologicalReaction direction="left-to-right" evidence="13">
        <dbReference type="Rhea" id="RHEA:22837"/>
    </physiologicalReaction>
</comment>
<dbReference type="GO" id="GO:0005829">
    <property type="term" value="C:cytosol"/>
    <property type="evidence" value="ECO:0007669"/>
    <property type="project" value="TreeGrafter"/>
</dbReference>
<evidence type="ECO:0000256" key="13">
    <source>
        <dbReference type="ARBA" id="ARBA00048506"/>
    </source>
</evidence>
<keyword evidence="8" id="KW-0012">Acyltransferase</keyword>
<comment type="subunit">
    <text evidence="4">Homodimer.</text>
</comment>
<protein>
    <recommendedName>
        <fullName evidence="9">3-oxoacyl-[acyl-carrier-protein] synthase 1</fullName>
        <ecNumber evidence="5">2.3.1.41</ecNumber>
    </recommendedName>
    <alternativeName>
        <fullName evidence="10">3-oxoacyl-[acyl-carrier-protein] synthase I</fullName>
    </alternativeName>
    <alternativeName>
        <fullName evidence="11">Beta-ketoacyl-ACP synthase I</fullName>
    </alternativeName>
</protein>
<evidence type="ECO:0000256" key="10">
    <source>
        <dbReference type="ARBA" id="ARBA00041620"/>
    </source>
</evidence>
<comment type="similarity">
    <text evidence="3 14">Belongs to the thiolase-like superfamily. Beta-ketoacyl-ACP synthases family.</text>
</comment>
<dbReference type="InterPro" id="IPR016039">
    <property type="entry name" value="Thiolase-like"/>
</dbReference>
<dbReference type="CDD" id="cd00834">
    <property type="entry name" value="KAS_I_II"/>
    <property type="match status" value="1"/>
</dbReference>
<evidence type="ECO:0000256" key="2">
    <source>
        <dbReference type="ARBA" id="ARBA00005189"/>
    </source>
</evidence>
<accession>A0A2S9IHV3</accession>
<evidence type="ECO:0000313" key="17">
    <source>
        <dbReference type="Proteomes" id="UP000239181"/>
    </source>
</evidence>
<proteinExistence type="inferred from homology"/>
<evidence type="ECO:0000256" key="5">
    <source>
        <dbReference type="ARBA" id="ARBA00013191"/>
    </source>
</evidence>
<name>A0A2S9IHV3_9GAMM</name>
<evidence type="ECO:0000256" key="11">
    <source>
        <dbReference type="ARBA" id="ARBA00042143"/>
    </source>
</evidence>
<dbReference type="PROSITE" id="PS52004">
    <property type="entry name" value="KS3_2"/>
    <property type="match status" value="1"/>
</dbReference>
<dbReference type="GO" id="GO:0006633">
    <property type="term" value="P:fatty acid biosynthetic process"/>
    <property type="evidence" value="ECO:0007669"/>
    <property type="project" value="TreeGrafter"/>
</dbReference>
<evidence type="ECO:0000256" key="12">
    <source>
        <dbReference type="ARBA" id="ARBA00048121"/>
    </source>
</evidence>
<evidence type="ECO:0000256" key="9">
    <source>
        <dbReference type="ARBA" id="ARBA00039450"/>
    </source>
</evidence>
<comment type="pathway">
    <text evidence="2">Lipid metabolism.</text>
</comment>
<evidence type="ECO:0000256" key="1">
    <source>
        <dbReference type="ARBA" id="ARBA00004496"/>
    </source>
</evidence>
<keyword evidence="6" id="KW-0963">Cytoplasm</keyword>